<keyword evidence="4" id="KW-1185">Reference proteome</keyword>
<evidence type="ECO:0000313" key="4">
    <source>
        <dbReference type="Proteomes" id="UP000543642"/>
    </source>
</evidence>
<evidence type="ECO:0000256" key="1">
    <source>
        <dbReference type="SAM" id="MobiDB-lite"/>
    </source>
</evidence>
<name>A0A7W8HBI4_9FIRM</name>
<feature type="compositionally biased region" description="Basic and acidic residues" evidence="1">
    <location>
        <begin position="243"/>
        <end position="268"/>
    </location>
</feature>
<evidence type="ECO:0000259" key="2">
    <source>
        <dbReference type="Pfam" id="PF18852"/>
    </source>
</evidence>
<proteinExistence type="predicted"/>
<dbReference type="RefSeq" id="WP_044930432.1">
    <property type="nucleotide sequence ID" value="NZ_JACHFW010000011.1"/>
</dbReference>
<dbReference type="Proteomes" id="UP000543642">
    <property type="component" value="Unassembled WGS sequence"/>
</dbReference>
<dbReference type="Pfam" id="PF18852">
    <property type="entry name" value="LPD34"/>
    <property type="match status" value="1"/>
</dbReference>
<feature type="domain" description="Large polyvalent protein associated" evidence="2">
    <location>
        <begin position="5"/>
        <end position="217"/>
    </location>
</feature>
<dbReference type="EMBL" id="JACHFW010000011">
    <property type="protein sequence ID" value="MBB5265409.1"/>
    <property type="molecule type" value="Genomic_DNA"/>
</dbReference>
<organism evidence="3 4">
    <name type="scientific">Catenibacillus scindens</name>
    <dbReference type="NCBI Taxonomy" id="673271"/>
    <lineage>
        <taxon>Bacteria</taxon>
        <taxon>Bacillati</taxon>
        <taxon>Bacillota</taxon>
        <taxon>Clostridia</taxon>
        <taxon>Lachnospirales</taxon>
        <taxon>Lachnospiraceae</taxon>
        <taxon>Catenibacillus</taxon>
    </lineage>
</organism>
<evidence type="ECO:0000313" key="3">
    <source>
        <dbReference type="EMBL" id="MBB5265409.1"/>
    </source>
</evidence>
<protein>
    <recommendedName>
        <fullName evidence="2">Large polyvalent protein associated domain-containing protein</fullName>
    </recommendedName>
</protein>
<gene>
    <name evidence="3" type="ORF">HNP82_002555</name>
</gene>
<sequence>MEENKDYRVYRYGDDLKPGYELKVEHSVSCENIDISALIAMGTESLEAMRQGSIDGEQKAYEIVLAAAKQWEQQAAATQAINRALEYLRTPEVSHTSNQWQSKNNWRNDEEISNRVYKMTCSVWEDTKYDRETKQSIPVAWYVTWDVSVNSPKKGYGEKIAGQSQKRYTDKNAAMKYLEGRKKAYSHLFTEISPPVPEQYKDHFTVHGALLPGYTEEGQEPEKTVTAPGRDSGKAGRASVLEKLSDAKRQEKAAPLKAPDKKKEDIHR</sequence>
<accession>A0A7W8HBI4</accession>
<dbReference type="InterPro" id="IPR040672">
    <property type="entry name" value="LPD34"/>
</dbReference>
<feature type="region of interest" description="Disordered" evidence="1">
    <location>
        <begin position="212"/>
        <end position="268"/>
    </location>
</feature>
<comment type="caution">
    <text evidence="3">The sequence shown here is derived from an EMBL/GenBank/DDBJ whole genome shotgun (WGS) entry which is preliminary data.</text>
</comment>
<dbReference type="AlphaFoldDB" id="A0A7W8HBI4"/>
<reference evidence="3 4" key="1">
    <citation type="submission" date="2020-08" db="EMBL/GenBank/DDBJ databases">
        <title>Genomic Encyclopedia of Type Strains, Phase IV (KMG-IV): sequencing the most valuable type-strain genomes for metagenomic binning, comparative biology and taxonomic classification.</title>
        <authorList>
            <person name="Goeker M."/>
        </authorList>
    </citation>
    <scope>NUCLEOTIDE SEQUENCE [LARGE SCALE GENOMIC DNA]</scope>
    <source>
        <strain evidence="3 4">DSM 106146</strain>
    </source>
</reference>